<comment type="similarity">
    <text evidence="1">Belongs to the aldo/keto reductase family.</text>
</comment>
<feature type="active site" description="Proton donor" evidence="5">
    <location>
        <position position="50"/>
    </location>
</feature>
<dbReference type="FunFam" id="3.20.20.100:FF:000002">
    <property type="entry name" value="2,5-diketo-D-gluconic acid reductase A"/>
    <property type="match status" value="1"/>
</dbReference>
<dbReference type="RefSeq" id="WP_114348191.1">
    <property type="nucleotide sequence ID" value="NZ_QPJL01000003.1"/>
</dbReference>
<dbReference type="EMBL" id="QPJL01000003">
    <property type="protein sequence ID" value="RCW87109.1"/>
    <property type="molecule type" value="Genomic_DNA"/>
</dbReference>
<dbReference type="PROSITE" id="PS00063">
    <property type="entry name" value="ALDOKETO_REDUCTASE_3"/>
    <property type="match status" value="1"/>
</dbReference>
<dbReference type="Proteomes" id="UP000253345">
    <property type="component" value="Unassembled WGS sequence"/>
</dbReference>
<feature type="domain" description="NADP-dependent oxidoreductase" evidence="8">
    <location>
        <begin position="13"/>
        <end position="272"/>
    </location>
</feature>
<reference evidence="9 10" key="1">
    <citation type="submission" date="2018-07" db="EMBL/GenBank/DDBJ databases">
        <title>Genomic Encyclopedia of Type Strains, Phase III (KMG-III): the genomes of soil and plant-associated and newly described type strains.</title>
        <authorList>
            <person name="Whitman W."/>
        </authorList>
    </citation>
    <scope>NUCLEOTIDE SEQUENCE [LARGE SCALE GENOMIC DNA]</scope>
    <source>
        <strain evidence="9 10">CECT 8525</strain>
    </source>
</reference>
<name>A0A368Z557_9RHOB</name>
<gene>
    <name evidence="9" type="ORF">DFP89_103113</name>
</gene>
<accession>A0A368Z557</accession>
<protein>
    <submittedName>
        <fullName evidence="9">Diketogulonate reductase-like aldo/keto reductase</fullName>
    </submittedName>
</protein>
<evidence type="ECO:0000256" key="6">
    <source>
        <dbReference type="PIRSR" id="PIRSR000097-2"/>
    </source>
</evidence>
<evidence type="ECO:0000256" key="4">
    <source>
        <dbReference type="ARBA" id="ARBA00049445"/>
    </source>
</evidence>
<dbReference type="GO" id="GO:0016616">
    <property type="term" value="F:oxidoreductase activity, acting on the CH-OH group of donors, NAD or NADP as acceptor"/>
    <property type="evidence" value="ECO:0007669"/>
    <property type="project" value="UniProtKB-ARBA"/>
</dbReference>
<organism evidence="9 10">
    <name type="scientific">Paracoccus lutimaris</name>
    <dbReference type="NCBI Taxonomy" id="1490030"/>
    <lineage>
        <taxon>Bacteria</taxon>
        <taxon>Pseudomonadati</taxon>
        <taxon>Pseudomonadota</taxon>
        <taxon>Alphaproteobacteria</taxon>
        <taxon>Rhodobacterales</taxon>
        <taxon>Paracoccaceae</taxon>
        <taxon>Paracoccus</taxon>
    </lineage>
</organism>
<feature type="site" description="Lowers pKa of active site Tyr" evidence="7">
    <location>
        <position position="75"/>
    </location>
</feature>
<dbReference type="AlphaFoldDB" id="A0A368Z557"/>
<dbReference type="InterPro" id="IPR023210">
    <property type="entry name" value="NADP_OxRdtase_dom"/>
</dbReference>
<evidence type="ECO:0000259" key="8">
    <source>
        <dbReference type="Pfam" id="PF00248"/>
    </source>
</evidence>
<dbReference type="SUPFAM" id="SSF51430">
    <property type="entry name" value="NAD(P)-linked oxidoreductase"/>
    <property type="match status" value="1"/>
</dbReference>
<evidence type="ECO:0000256" key="1">
    <source>
        <dbReference type="ARBA" id="ARBA00007905"/>
    </source>
</evidence>
<keyword evidence="10" id="KW-1185">Reference proteome</keyword>
<evidence type="ECO:0000256" key="2">
    <source>
        <dbReference type="ARBA" id="ARBA00022857"/>
    </source>
</evidence>
<dbReference type="PANTHER" id="PTHR43827">
    <property type="entry name" value="2,5-DIKETO-D-GLUCONIC ACID REDUCTASE"/>
    <property type="match status" value="1"/>
</dbReference>
<dbReference type="OrthoDB" id="9768793at2"/>
<evidence type="ECO:0000256" key="5">
    <source>
        <dbReference type="PIRSR" id="PIRSR000097-1"/>
    </source>
</evidence>
<dbReference type="Pfam" id="PF00248">
    <property type="entry name" value="Aldo_ket_red"/>
    <property type="match status" value="1"/>
</dbReference>
<evidence type="ECO:0000256" key="3">
    <source>
        <dbReference type="ARBA" id="ARBA00023002"/>
    </source>
</evidence>
<dbReference type="InterPro" id="IPR020471">
    <property type="entry name" value="AKR"/>
</dbReference>
<dbReference type="InterPro" id="IPR018170">
    <property type="entry name" value="Aldo/ket_reductase_CS"/>
</dbReference>
<dbReference type="PRINTS" id="PR00069">
    <property type="entry name" value="ALDKETRDTASE"/>
</dbReference>
<keyword evidence="2" id="KW-0521">NADP</keyword>
<sequence length="295" mass="32175">MKGPVLELNNGVGMPALGLGVYRSGPEGTVAAVKAALADGYRMIDTAAAYMNEAEVGQGIRESDVPRADIFVQTKLWMSDYGRDRTLHAFDRSMRKLGLEVLDLYLLHWPVPKRFDLTVESWQAVIGLMQEGRVRAIGICNSAPDDLRRLIDATGVAPAVNQVELHPHFAQPALQKANRDLGIVTQAWSPIGGVNRYWRADAARNDPLSDQVITALATKHGKTPAQIVLRWQIQLGHSVIPKSVNPGRIHENGDIFDFALSAEDMAAINSLDRGERGGPDPAEVTPEAFAISIED</sequence>
<keyword evidence="3" id="KW-0560">Oxidoreductase</keyword>
<dbReference type="InterPro" id="IPR036812">
    <property type="entry name" value="NAD(P)_OxRdtase_dom_sf"/>
</dbReference>
<evidence type="ECO:0000313" key="9">
    <source>
        <dbReference type="EMBL" id="RCW87109.1"/>
    </source>
</evidence>
<proteinExistence type="inferred from homology"/>
<evidence type="ECO:0000256" key="7">
    <source>
        <dbReference type="PIRSR" id="PIRSR000097-3"/>
    </source>
</evidence>
<feature type="binding site" evidence="6">
    <location>
        <position position="108"/>
    </location>
    <ligand>
        <name>substrate</name>
    </ligand>
</feature>
<dbReference type="PANTHER" id="PTHR43827:SF3">
    <property type="entry name" value="NADP-DEPENDENT OXIDOREDUCTASE DOMAIN-CONTAINING PROTEIN"/>
    <property type="match status" value="1"/>
</dbReference>
<dbReference type="PIRSF" id="PIRSF000097">
    <property type="entry name" value="AKR"/>
    <property type="match status" value="1"/>
</dbReference>
<comment type="caution">
    <text evidence="9">The sequence shown here is derived from an EMBL/GenBank/DDBJ whole genome shotgun (WGS) entry which is preliminary data.</text>
</comment>
<dbReference type="Gene3D" id="3.20.20.100">
    <property type="entry name" value="NADP-dependent oxidoreductase domain"/>
    <property type="match status" value="1"/>
</dbReference>
<evidence type="ECO:0000313" key="10">
    <source>
        <dbReference type="Proteomes" id="UP000253345"/>
    </source>
</evidence>
<comment type="catalytic activity">
    <reaction evidence="4">
        <text>hydroxyacetone + NADP(+) = methylglyoxal + NADPH + H(+)</text>
        <dbReference type="Rhea" id="RHEA:27986"/>
        <dbReference type="ChEBI" id="CHEBI:15378"/>
        <dbReference type="ChEBI" id="CHEBI:17158"/>
        <dbReference type="ChEBI" id="CHEBI:27957"/>
        <dbReference type="ChEBI" id="CHEBI:57783"/>
        <dbReference type="ChEBI" id="CHEBI:58349"/>
    </reaction>
</comment>